<accession>A0A5C7J623</accession>
<dbReference type="Proteomes" id="UP000321026">
    <property type="component" value="Unassembled WGS sequence"/>
</dbReference>
<keyword evidence="2" id="KW-0540">Nuclease</keyword>
<evidence type="ECO:0000259" key="1">
    <source>
        <dbReference type="Pfam" id="PF18145"/>
    </source>
</evidence>
<dbReference type="Pfam" id="PF18145">
    <property type="entry name" value="SAVED"/>
    <property type="match status" value="1"/>
</dbReference>
<evidence type="ECO:0000313" key="3">
    <source>
        <dbReference type="Proteomes" id="UP000321026"/>
    </source>
</evidence>
<keyword evidence="2" id="KW-0255">Endonuclease</keyword>
<dbReference type="InterPro" id="IPR040836">
    <property type="entry name" value="SAVED"/>
</dbReference>
<evidence type="ECO:0000313" key="2">
    <source>
        <dbReference type="EMBL" id="TXG76971.1"/>
    </source>
</evidence>
<proteinExistence type="predicted"/>
<dbReference type="InterPro" id="IPR003615">
    <property type="entry name" value="HNH_nuc"/>
</dbReference>
<protein>
    <submittedName>
        <fullName evidence="2">HNH endonuclease</fullName>
    </submittedName>
</protein>
<dbReference type="CDD" id="cd00085">
    <property type="entry name" value="HNHc"/>
    <property type="match status" value="1"/>
</dbReference>
<dbReference type="EMBL" id="SSDS01000058">
    <property type="protein sequence ID" value="TXG76971.1"/>
    <property type="molecule type" value="Genomic_DNA"/>
</dbReference>
<reference evidence="2 3" key="1">
    <citation type="submission" date="2018-09" db="EMBL/GenBank/DDBJ databases">
        <title>Metagenome Assembled Genomes from an Advanced Water Purification Facility.</title>
        <authorList>
            <person name="Stamps B.W."/>
            <person name="Spear J.R."/>
        </authorList>
    </citation>
    <scope>NUCLEOTIDE SEQUENCE [LARGE SCALE GENOMIC DNA]</scope>
    <source>
        <strain evidence="2">Bin_63_2</strain>
    </source>
</reference>
<dbReference type="GO" id="GO:0004519">
    <property type="term" value="F:endonuclease activity"/>
    <property type="evidence" value="ECO:0007669"/>
    <property type="project" value="UniProtKB-KW"/>
</dbReference>
<name>A0A5C7J623_9BACT</name>
<dbReference type="AlphaFoldDB" id="A0A5C7J623"/>
<feature type="domain" description="SMODS-associated and fused to various effectors" evidence="1">
    <location>
        <begin position="319"/>
        <end position="520"/>
    </location>
</feature>
<gene>
    <name evidence="2" type="ORF">E6Q11_03620</name>
</gene>
<keyword evidence="2" id="KW-0378">Hydrolase</keyword>
<organism evidence="2 3">
    <name type="scientific">Candidatus Dojkabacteria bacterium</name>
    <dbReference type="NCBI Taxonomy" id="2099670"/>
    <lineage>
        <taxon>Bacteria</taxon>
        <taxon>Candidatus Dojkabacteria</taxon>
    </lineage>
</organism>
<sequence>MSVQRPGELVEPAAVLLECRDEDFAALLAKCDASAEEVLVVVNRYTAALFGRPDAAAPWSLRGMGDFGGSALDAGTSLIRRGRLKWATTGAKAPDEALVESLEIAVATKRMIQAWLKDVEAVTISSKGRAGEVPPDVGRRVAMQAAWRCQFAGCGKDLSTHFATGTKGNFSYLAHIVASSPEGPRGDSADSVRLASAEENVMLLCDECHRLIDRVAPAQYSAQALREMKASNVATVRRLLDSLEYPEVEPIMLVGNISGQVHHFSSRDTEQALLQAGLRQSRSRPEFFCRNGDVLHDPHSAGYWDSLFGGLRIDIPGLQRLLTGTGTNQPRPRLAVFPLHGTSILILGGRLIGDTGGVDVFQFHRDQVARNAGGQWAWPASGPEPDANKYGFLTLRPSFGEDEACLLVSLTYDITPDRLTEACFADGQLKLPTIKVTADRFGGDVIQHPKDLELFGAKLDEALRLLQDEWKVRRIHLFVGAPASSCFRVGQKMQARHQATFVCHETGTGRGSPFMQTIEILSDKVIGPSGQWIAF</sequence>
<dbReference type="NCBIfam" id="NF033611">
    <property type="entry name" value="SAVED"/>
    <property type="match status" value="1"/>
</dbReference>
<comment type="caution">
    <text evidence="2">The sequence shown here is derived from an EMBL/GenBank/DDBJ whole genome shotgun (WGS) entry which is preliminary data.</text>
</comment>